<dbReference type="AlphaFoldDB" id="A0A8H6ZWT1"/>
<feature type="region of interest" description="Disordered" evidence="1">
    <location>
        <begin position="531"/>
        <end position="559"/>
    </location>
</feature>
<keyword evidence="2" id="KW-0812">Transmembrane</keyword>
<feature type="compositionally biased region" description="Basic and acidic residues" evidence="1">
    <location>
        <begin position="216"/>
        <end position="227"/>
    </location>
</feature>
<feature type="compositionally biased region" description="Low complexity" evidence="1">
    <location>
        <begin position="296"/>
        <end position="309"/>
    </location>
</feature>
<accession>A0A8H6ZWT1</accession>
<feature type="transmembrane region" description="Helical" evidence="2">
    <location>
        <begin position="65"/>
        <end position="89"/>
    </location>
</feature>
<reference evidence="3" key="1">
    <citation type="submission" date="2019-07" db="EMBL/GenBank/DDBJ databases">
        <authorList>
            <person name="Palmer J.M."/>
        </authorList>
    </citation>
    <scope>NUCLEOTIDE SEQUENCE</scope>
    <source>
        <strain evidence="3">PC9</strain>
    </source>
</reference>
<organism evidence="3 4">
    <name type="scientific">Pleurotus ostreatus</name>
    <name type="common">Oyster mushroom</name>
    <name type="synonym">White-rot fungus</name>
    <dbReference type="NCBI Taxonomy" id="5322"/>
    <lineage>
        <taxon>Eukaryota</taxon>
        <taxon>Fungi</taxon>
        <taxon>Dikarya</taxon>
        <taxon>Basidiomycota</taxon>
        <taxon>Agaricomycotina</taxon>
        <taxon>Agaricomycetes</taxon>
        <taxon>Agaricomycetidae</taxon>
        <taxon>Agaricales</taxon>
        <taxon>Pleurotineae</taxon>
        <taxon>Pleurotaceae</taxon>
        <taxon>Pleurotus</taxon>
    </lineage>
</organism>
<proteinExistence type="predicted"/>
<dbReference type="Proteomes" id="UP000623687">
    <property type="component" value="Unassembled WGS sequence"/>
</dbReference>
<dbReference type="GeneID" id="59375804"/>
<dbReference type="OrthoDB" id="3256745at2759"/>
<comment type="caution">
    <text evidence="3">The sequence shown here is derived from an EMBL/GenBank/DDBJ whole genome shotgun (WGS) entry which is preliminary data.</text>
</comment>
<sequence length="559" mass="59676">MIINHITITINRQPSTINLQPSTINLINRQPSISSTIGFGDALTYRVCIPCILRMAGVWHTAQTFIAALASFVLAGAVAASTLATVRFVAHPKTWAEGDLHVLVWRKRYAGPLLVFPAVALGTLVGVTLRLDAVHPSSNGMSCEATDPVWVRFLGYAGPPLLLCVPAFGATLYCIVRVYRTHQHIARARTRYPDGRGAFTAPPARTRTRIRGLRGVLRDRRDDDGNKHANGNRNEHGSGSGSGNWGWNGDGNGNGSGNGSGRGNEHDVERMSSSNTLTAVPVRAARRSSRISLPRDTTVVSSDSADSDSFPTFAPPSNTPSIVEVNSNNDINHININTKRAGRDGRDRAGDITGVGVGVGVGVGDIMGAVNGEGAEKEKEKDAWRLADLDAAHTDTEADGDGAMEMIQWRKGSIEQVSTMNMIAGMGGRRMAHGDDDDDDDRSSWDKNQRASPVDALPPAEPVHPPADDLARYPLPTDIHPPPVPQLDLHARVRRARARAAVRRAPRVHGARRVGARAVLRNVARGPAPAALLDTAPAPPPAAALATSTAPATEEQIKV</sequence>
<keyword evidence="4" id="KW-1185">Reference proteome</keyword>
<keyword evidence="2" id="KW-1133">Transmembrane helix</keyword>
<dbReference type="EMBL" id="JACETU010000004">
    <property type="protein sequence ID" value="KAF7430282.1"/>
    <property type="molecule type" value="Genomic_DNA"/>
</dbReference>
<feature type="transmembrane region" description="Helical" evidence="2">
    <location>
        <begin position="109"/>
        <end position="131"/>
    </location>
</feature>
<gene>
    <name evidence="3" type="ORF">PC9H_005986</name>
</gene>
<feature type="transmembrane region" description="Helical" evidence="2">
    <location>
        <begin position="160"/>
        <end position="179"/>
    </location>
</feature>
<dbReference type="VEuPathDB" id="FungiDB:PC9H_005986"/>
<evidence type="ECO:0000313" key="3">
    <source>
        <dbReference type="EMBL" id="KAF7430282.1"/>
    </source>
</evidence>
<dbReference type="RefSeq" id="XP_036631560.1">
    <property type="nucleotide sequence ID" value="XM_036775541.1"/>
</dbReference>
<feature type="compositionally biased region" description="Low complexity" evidence="1">
    <location>
        <begin position="543"/>
        <end position="553"/>
    </location>
</feature>
<feature type="region of interest" description="Disordered" evidence="1">
    <location>
        <begin position="193"/>
        <end position="321"/>
    </location>
</feature>
<feature type="compositionally biased region" description="Gly residues" evidence="1">
    <location>
        <begin position="238"/>
        <end position="262"/>
    </location>
</feature>
<name>A0A8H6ZWT1_PLEOS</name>
<protein>
    <submittedName>
        <fullName evidence="3">Uncharacterized protein</fullName>
    </submittedName>
</protein>
<evidence type="ECO:0000256" key="1">
    <source>
        <dbReference type="SAM" id="MobiDB-lite"/>
    </source>
</evidence>
<evidence type="ECO:0000313" key="4">
    <source>
        <dbReference type="Proteomes" id="UP000623687"/>
    </source>
</evidence>
<evidence type="ECO:0000256" key="2">
    <source>
        <dbReference type="SAM" id="Phobius"/>
    </source>
</evidence>
<feature type="region of interest" description="Disordered" evidence="1">
    <location>
        <begin position="427"/>
        <end position="474"/>
    </location>
</feature>
<keyword evidence="2" id="KW-0472">Membrane</keyword>